<evidence type="ECO:0000313" key="3">
    <source>
        <dbReference type="Proteomes" id="UP000054632"/>
    </source>
</evidence>
<evidence type="ECO:0000313" key="4">
    <source>
        <dbReference type="Proteomes" id="UP000054805"/>
    </source>
</evidence>
<dbReference type="Proteomes" id="UP000054805">
    <property type="component" value="Unassembled WGS sequence"/>
</dbReference>
<protein>
    <submittedName>
        <fullName evidence="1">Uncharacterized protein</fullName>
    </submittedName>
</protein>
<proteinExistence type="predicted"/>
<dbReference type="EMBL" id="JYDR01000032">
    <property type="protein sequence ID" value="KRY73667.1"/>
    <property type="molecule type" value="Genomic_DNA"/>
</dbReference>
<evidence type="ECO:0000313" key="2">
    <source>
        <dbReference type="EMBL" id="KRZ19861.1"/>
    </source>
</evidence>
<keyword evidence="4" id="KW-1185">Reference proteome</keyword>
<reference evidence="3 4" key="1">
    <citation type="submission" date="2015-01" db="EMBL/GenBank/DDBJ databases">
        <title>Evolution of Trichinella species and genotypes.</title>
        <authorList>
            <person name="Korhonen P.K."/>
            <person name="Edoardo P."/>
            <person name="Giuseppe L.R."/>
            <person name="Gasser R.B."/>
        </authorList>
    </citation>
    <scope>NUCLEOTIDE SEQUENCE [LARGE SCALE GENOMIC DNA]</scope>
    <source>
        <strain evidence="1">ISS13</strain>
        <strain evidence="2">ISS588</strain>
    </source>
</reference>
<comment type="caution">
    <text evidence="1">The sequence shown here is derived from an EMBL/GenBank/DDBJ whole genome shotgun (WGS) entry which is preliminary data.</text>
</comment>
<accession>A0A0V1EL18</accession>
<name>A0A0V1EL18_TRIPS</name>
<sequence length="86" mass="9835">MSETVLRVSADTTAPYLSLQDAFHTNSYPNEPRKCILQISCSINEKIGAMFKVVKSYALIRKLRSKTGIQLTDLIHLLIEHQFELR</sequence>
<dbReference type="Proteomes" id="UP000054632">
    <property type="component" value="Unassembled WGS sequence"/>
</dbReference>
<organism evidence="1 3">
    <name type="scientific">Trichinella pseudospiralis</name>
    <name type="common">Parasitic roundworm</name>
    <dbReference type="NCBI Taxonomy" id="6337"/>
    <lineage>
        <taxon>Eukaryota</taxon>
        <taxon>Metazoa</taxon>
        <taxon>Ecdysozoa</taxon>
        <taxon>Nematoda</taxon>
        <taxon>Enoplea</taxon>
        <taxon>Dorylaimia</taxon>
        <taxon>Trichinellida</taxon>
        <taxon>Trichinellidae</taxon>
        <taxon>Trichinella</taxon>
    </lineage>
</organism>
<dbReference type="AlphaFoldDB" id="A0A0V1EL18"/>
<dbReference type="EMBL" id="JYDS01000262">
    <property type="protein sequence ID" value="KRZ19861.1"/>
    <property type="molecule type" value="Genomic_DNA"/>
</dbReference>
<gene>
    <name evidence="1" type="ORF">T4A_12487</name>
    <name evidence="2" type="ORF">T4B_2387</name>
</gene>
<evidence type="ECO:0000313" key="1">
    <source>
        <dbReference type="EMBL" id="KRY73667.1"/>
    </source>
</evidence>